<keyword evidence="3" id="KW-1185">Reference proteome</keyword>
<evidence type="ECO:0000313" key="2">
    <source>
        <dbReference type="EMBL" id="PTQ43215.1"/>
    </source>
</evidence>
<name>A0A2R6XAT2_MARPO</name>
<evidence type="ECO:0000313" key="3">
    <source>
        <dbReference type="Proteomes" id="UP000244005"/>
    </source>
</evidence>
<accession>A0A2R6XAT2</accession>
<gene>
    <name evidence="2" type="ORF">MARPO_0026s0088</name>
</gene>
<protein>
    <submittedName>
        <fullName evidence="2">Uncharacterized protein</fullName>
    </submittedName>
</protein>
<feature type="compositionally biased region" description="Polar residues" evidence="1">
    <location>
        <begin position="1"/>
        <end position="17"/>
    </location>
</feature>
<dbReference type="EMBL" id="KZ772698">
    <property type="protein sequence ID" value="PTQ43215.1"/>
    <property type="molecule type" value="Genomic_DNA"/>
</dbReference>
<proteinExistence type="predicted"/>
<feature type="region of interest" description="Disordered" evidence="1">
    <location>
        <begin position="1"/>
        <end position="21"/>
    </location>
</feature>
<dbReference type="Proteomes" id="UP000244005">
    <property type="component" value="Unassembled WGS sequence"/>
</dbReference>
<dbReference type="AlphaFoldDB" id="A0A2R6XAT2"/>
<evidence type="ECO:0000256" key="1">
    <source>
        <dbReference type="SAM" id="MobiDB-lite"/>
    </source>
</evidence>
<dbReference type="Gramene" id="Mp2g12840.1">
    <property type="protein sequence ID" value="Mp2g12840.1.cds1"/>
    <property type="gene ID" value="Mp2g12840"/>
</dbReference>
<sequence>MSCTMSKSSLTVGSRDTVSGPRSMWISSMLPMPRALYSTVLVLCRERGRGREEERKKRKRKEENEALSAVESGRWSS</sequence>
<organism evidence="2 3">
    <name type="scientific">Marchantia polymorpha</name>
    <name type="common">Common liverwort</name>
    <name type="synonym">Marchantia aquatica</name>
    <dbReference type="NCBI Taxonomy" id="3197"/>
    <lineage>
        <taxon>Eukaryota</taxon>
        <taxon>Viridiplantae</taxon>
        <taxon>Streptophyta</taxon>
        <taxon>Embryophyta</taxon>
        <taxon>Marchantiophyta</taxon>
        <taxon>Marchantiopsida</taxon>
        <taxon>Marchantiidae</taxon>
        <taxon>Marchantiales</taxon>
        <taxon>Marchantiaceae</taxon>
        <taxon>Marchantia</taxon>
    </lineage>
</organism>
<feature type="region of interest" description="Disordered" evidence="1">
    <location>
        <begin position="48"/>
        <end position="77"/>
    </location>
</feature>
<reference evidence="3" key="1">
    <citation type="journal article" date="2017" name="Cell">
        <title>Insights into land plant evolution garnered from the Marchantia polymorpha genome.</title>
        <authorList>
            <person name="Bowman J.L."/>
            <person name="Kohchi T."/>
            <person name="Yamato K.T."/>
            <person name="Jenkins J."/>
            <person name="Shu S."/>
            <person name="Ishizaki K."/>
            <person name="Yamaoka S."/>
            <person name="Nishihama R."/>
            <person name="Nakamura Y."/>
            <person name="Berger F."/>
            <person name="Adam C."/>
            <person name="Aki S.S."/>
            <person name="Althoff F."/>
            <person name="Araki T."/>
            <person name="Arteaga-Vazquez M.A."/>
            <person name="Balasubrmanian S."/>
            <person name="Barry K."/>
            <person name="Bauer D."/>
            <person name="Boehm C.R."/>
            <person name="Briginshaw L."/>
            <person name="Caballero-Perez J."/>
            <person name="Catarino B."/>
            <person name="Chen F."/>
            <person name="Chiyoda S."/>
            <person name="Chovatia M."/>
            <person name="Davies K.M."/>
            <person name="Delmans M."/>
            <person name="Demura T."/>
            <person name="Dierschke T."/>
            <person name="Dolan L."/>
            <person name="Dorantes-Acosta A.E."/>
            <person name="Eklund D.M."/>
            <person name="Florent S.N."/>
            <person name="Flores-Sandoval E."/>
            <person name="Fujiyama A."/>
            <person name="Fukuzawa H."/>
            <person name="Galik B."/>
            <person name="Grimanelli D."/>
            <person name="Grimwood J."/>
            <person name="Grossniklaus U."/>
            <person name="Hamada T."/>
            <person name="Haseloff J."/>
            <person name="Hetherington A.J."/>
            <person name="Higo A."/>
            <person name="Hirakawa Y."/>
            <person name="Hundley H.N."/>
            <person name="Ikeda Y."/>
            <person name="Inoue K."/>
            <person name="Inoue S.I."/>
            <person name="Ishida S."/>
            <person name="Jia Q."/>
            <person name="Kakita M."/>
            <person name="Kanazawa T."/>
            <person name="Kawai Y."/>
            <person name="Kawashima T."/>
            <person name="Kennedy M."/>
            <person name="Kinose K."/>
            <person name="Kinoshita T."/>
            <person name="Kohara Y."/>
            <person name="Koide E."/>
            <person name="Komatsu K."/>
            <person name="Kopischke S."/>
            <person name="Kubo M."/>
            <person name="Kyozuka J."/>
            <person name="Lagercrantz U."/>
            <person name="Lin S.S."/>
            <person name="Lindquist E."/>
            <person name="Lipzen A.M."/>
            <person name="Lu C.W."/>
            <person name="De Luna E."/>
            <person name="Martienssen R.A."/>
            <person name="Minamino N."/>
            <person name="Mizutani M."/>
            <person name="Mizutani M."/>
            <person name="Mochizuki N."/>
            <person name="Monte I."/>
            <person name="Mosher R."/>
            <person name="Nagasaki H."/>
            <person name="Nakagami H."/>
            <person name="Naramoto S."/>
            <person name="Nishitani K."/>
            <person name="Ohtani M."/>
            <person name="Okamoto T."/>
            <person name="Okumura M."/>
            <person name="Phillips J."/>
            <person name="Pollak B."/>
            <person name="Reinders A."/>
            <person name="Rovekamp M."/>
            <person name="Sano R."/>
            <person name="Sawa S."/>
            <person name="Schmid M.W."/>
            <person name="Shirakawa M."/>
            <person name="Solano R."/>
            <person name="Spunde A."/>
            <person name="Suetsugu N."/>
            <person name="Sugano S."/>
            <person name="Sugiyama A."/>
            <person name="Sun R."/>
            <person name="Suzuki Y."/>
            <person name="Takenaka M."/>
            <person name="Takezawa D."/>
            <person name="Tomogane H."/>
            <person name="Tsuzuki M."/>
            <person name="Ueda T."/>
            <person name="Umeda M."/>
            <person name="Ward J.M."/>
            <person name="Watanabe Y."/>
            <person name="Yazaki K."/>
            <person name="Yokoyama R."/>
            <person name="Yoshitake Y."/>
            <person name="Yotsui I."/>
            <person name="Zachgo S."/>
            <person name="Schmutz J."/>
        </authorList>
    </citation>
    <scope>NUCLEOTIDE SEQUENCE [LARGE SCALE GENOMIC DNA]</scope>
    <source>
        <strain evidence="3">Tak-1</strain>
    </source>
</reference>